<protein>
    <submittedName>
        <fullName evidence="1">Uncharacterized protein</fullName>
    </submittedName>
</protein>
<sequence>MEIEPDCIMSSESFDKYGLDERRRASKERVQDFVDRGLMSQVAVYQRFTEELSERLTSFKRSDQPAVIDDIRQSFRRLCDPKNGYLSEAKFKRLVAERLSEFAVNESPNAPALLFKVCSSHAFYPFPAPDSGSEQAGIDEDGFVRAVCLLTLSPVQQHATQVPGIVHRYSSGNWGPHGGWYIAIRGKDASDFRRRLFRSLALPASSGTSTSYDTKITVPRFIWFESKKEETDSESEPDQQVVVTEDESELSIDIVDVLSECPPEADTLTANPFRESYRIVLPSLAKRTGDLSMLFIPRIELVALLKLVHQVQGENSVESAAAIRGLGNEEKISWKRFDSAMSEQSECIADGLSKIFSALSTA</sequence>
<accession>A0A5N6EH88</accession>
<name>A0A5N6EH88_9EURO</name>
<evidence type="ECO:0000313" key="1">
    <source>
        <dbReference type="EMBL" id="KAB8216986.1"/>
    </source>
</evidence>
<gene>
    <name evidence="1" type="ORF">BDV33DRAFT_177931</name>
</gene>
<reference evidence="1 2" key="1">
    <citation type="submission" date="2019-04" db="EMBL/GenBank/DDBJ databases">
        <title>Fungal friends and foes A comparative genomics study of 23 Aspergillus species from section Flavi.</title>
        <authorList>
            <consortium name="DOE Joint Genome Institute"/>
            <person name="Kjaerbolling I."/>
            <person name="Vesth T.C."/>
            <person name="Frisvad J.C."/>
            <person name="Nybo J.L."/>
            <person name="Theobald S."/>
            <person name="Kildgaard S."/>
            <person name="Petersen T.I."/>
            <person name="Kuo A."/>
            <person name="Sato A."/>
            <person name="Lyhne E.K."/>
            <person name="Kogle M.E."/>
            <person name="Wiebenga A."/>
            <person name="Kun R.S."/>
            <person name="Lubbers R.J."/>
            <person name="Makela M.R."/>
            <person name="Barry K."/>
            <person name="Chovatia M."/>
            <person name="Clum A."/>
            <person name="Daum C."/>
            <person name="Haridas S."/>
            <person name="He G."/>
            <person name="LaButti K."/>
            <person name="Lipzen A."/>
            <person name="Mondo S."/>
            <person name="Pangilinan J."/>
            <person name="Riley R."/>
            <person name="Salamov A."/>
            <person name="Simmons B.A."/>
            <person name="Magnuson J.K."/>
            <person name="Henrissat B."/>
            <person name="Mortensen U.H."/>
            <person name="Larsen T.O."/>
            <person name="De vries R.P."/>
            <person name="Grigoriev I.V."/>
            <person name="Machida M."/>
            <person name="Baker S.E."/>
            <person name="Andersen M.R."/>
        </authorList>
    </citation>
    <scope>NUCLEOTIDE SEQUENCE [LARGE SCALE GENOMIC DNA]</scope>
    <source>
        <strain evidence="1 2">CBS 126849</strain>
    </source>
</reference>
<keyword evidence="2" id="KW-1185">Reference proteome</keyword>
<proteinExistence type="predicted"/>
<organism evidence="1 2">
    <name type="scientific">Aspergillus novoparasiticus</name>
    <dbReference type="NCBI Taxonomy" id="986946"/>
    <lineage>
        <taxon>Eukaryota</taxon>
        <taxon>Fungi</taxon>
        <taxon>Dikarya</taxon>
        <taxon>Ascomycota</taxon>
        <taxon>Pezizomycotina</taxon>
        <taxon>Eurotiomycetes</taxon>
        <taxon>Eurotiomycetidae</taxon>
        <taxon>Eurotiales</taxon>
        <taxon>Aspergillaceae</taxon>
        <taxon>Aspergillus</taxon>
        <taxon>Aspergillus subgen. Circumdati</taxon>
    </lineage>
</organism>
<dbReference type="EMBL" id="ML733471">
    <property type="protein sequence ID" value="KAB8216986.1"/>
    <property type="molecule type" value="Genomic_DNA"/>
</dbReference>
<dbReference type="Proteomes" id="UP000326799">
    <property type="component" value="Unassembled WGS sequence"/>
</dbReference>
<evidence type="ECO:0000313" key="2">
    <source>
        <dbReference type="Proteomes" id="UP000326799"/>
    </source>
</evidence>
<dbReference type="AlphaFoldDB" id="A0A5N6EH88"/>